<dbReference type="NCBIfam" id="NF005491">
    <property type="entry name" value="PRK07105.1"/>
    <property type="match status" value="1"/>
</dbReference>
<dbReference type="EMBL" id="JACJLA010000009">
    <property type="protein sequence ID" value="MBM6912897.1"/>
    <property type="molecule type" value="Genomic_DNA"/>
</dbReference>
<dbReference type="Pfam" id="PF08543">
    <property type="entry name" value="Phos_pyr_kin"/>
    <property type="match status" value="1"/>
</dbReference>
<evidence type="ECO:0000256" key="2">
    <source>
        <dbReference type="ARBA" id="ARBA00022679"/>
    </source>
</evidence>
<name>A0ABS2GHY3_9FIRM</name>
<gene>
    <name evidence="7" type="ORF">H6A01_06115</name>
</gene>
<keyword evidence="8" id="KW-1185">Reference proteome</keyword>
<dbReference type="CDD" id="cd01173">
    <property type="entry name" value="pyridoxal_pyridoxamine_kinase"/>
    <property type="match status" value="1"/>
</dbReference>
<dbReference type="Gene3D" id="3.40.1190.20">
    <property type="match status" value="1"/>
</dbReference>
<keyword evidence="2 7" id="KW-0808">Transferase</keyword>
<evidence type="ECO:0000256" key="5">
    <source>
        <dbReference type="ARBA" id="ARBA00022840"/>
    </source>
</evidence>
<organism evidence="7 8">
    <name type="scientific">Veillonella magna</name>
    <dbReference type="NCBI Taxonomy" id="464322"/>
    <lineage>
        <taxon>Bacteria</taxon>
        <taxon>Bacillati</taxon>
        <taxon>Bacillota</taxon>
        <taxon>Negativicutes</taxon>
        <taxon>Veillonellales</taxon>
        <taxon>Veillonellaceae</taxon>
        <taxon>Veillonella</taxon>
    </lineage>
</organism>
<evidence type="ECO:0000256" key="4">
    <source>
        <dbReference type="ARBA" id="ARBA00022777"/>
    </source>
</evidence>
<accession>A0ABS2GHY3</accession>
<sequence>MNQSPVPNLLTIQDMSSVGRCSLTVMLPIAAALGCQAIPLPTAVLCNHLEYPRYELVDFTDSMTPFMNCWQANGITFDGIQSGFLASPEQIHLVIDAIDRFATLSMPIIVDPAMADHGRLYSVYTSTMVEEMRTLISRATIIKPNFTEASFLLDRPYSTDVLSQEAVADYCRALHAMGPRYIILSSVPAESDALVAVYDGKLDLLRFVRTPLLPVTPHGSGDIFTAVLSGAILKGADVYDAARLASVFTTDALRYTVDSIGSLRDGLLFEPLLHRLTNQQW</sequence>
<dbReference type="RefSeq" id="WP_205087914.1">
    <property type="nucleotide sequence ID" value="NZ_JACJLA010000009.1"/>
</dbReference>
<dbReference type="InterPro" id="IPR029056">
    <property type="entry name" value="Ribokinase-like"/>
</dbReference>
<feature type="domain" description="Pyridoxamine kinase/Phosphomethylpyrimidine kinase" evidence="6">
    <location>
        <begin position="73"/>
        <end position="257"/>
    </location>
</feature>
<dbReference type="EC" id="2.7.1.35" evidence="1"/>
<protein>
    <recommendedName>
        <fullName evidence="1">pyridoxal kinase</fullName>
        <ecNumber evidence="1">2.7.1.35</ecNumber>
    </recommendedName>
</protein>
<evidence type="ECO:0000313" key="8">
    <source>
        <dbReference type="Proteomes" id="UP000707138"/>
    </source>
</evidence>
<reference evidence="7 8" key="1">
    <citation type="journal article" date="2021" name="Sci. Rep.">
        <title>The distribution of antibiotic resistance genes in chicken gut microbiota commensals.</title>
        <authorList>
            <person name="Juricova H."/>
            <person name="Matiasovicova J."/>
            <person name="Kubasova T."/>
            <person name="Cejkova D."/>
            <person name="Rychlik I."/>
        </authorList>
    </citation>
    <scope>NUCLEOTIDE SEQUENCE [LARGE SCALE GENOMIC DNA]</scope>
    <source>
        <strain evidence="7 8">An537</strain>
    </source>
</reference>
<keyword evidence="3" id="KW-0547">Nucleotide-binding</keyword>
<dbReference type="InterPro" id="IPR004625">
    <property type="entry name" value="PyrdxlKinase"/>
</dbReference>
<keyword evidence="5" id="KW-0067">ATP-binding</keyword>
<evidence type="ECO:0000313" key="7">
    <source>
        <dbReference type="EMBL" id="MBM6912897.1"/>
    </source>
</evidence>
<evidence type="ECO:0000256" key="3">
    <source>
        <dbReference type="ARBA" id="ARBA00022741"/>
    </source>
</evidence>
<evidence type="ECO:0000259" key="6">
    <source>
        <dbReference type="Pfam" id="PF08543"/>
    </source>
</evidence>
<dbReference type="Proteomes" id="UP000707138">
    <property type="component" value="Unassembled WGS sequence"/>
</dbReference>
<dbReference type="PANTHER" id="PTHR10534">
    <property type="entry name" value="PYRIDOXAL KINASE"/>
    <property type="match status" value="1"/>
</dbReference>
<dbReference type="PANTHER" id="PTHR10534:SF2">
    <property type="entry name" value="PYRIDOXAL KINASE"/>
    <property type="match status" value="1"/>
</dbReference>
<proteinExistence type="predicted"/>
<keyword evidence="4 7" id="KW-0418">Kinase</keyword>
<dbReference type="InterPro" id="IPR013749">
    <property type="entry name" value="PM/HMP-P_kinase-1"/>
</dbReference>
<dbReference type="SUPFAM" id="SSF53613">
    <property type="entry name" value="Ribokinase-like"/>
    <property type="match status" value="1"/>
</dbReference>
<comment type="caution">
    <text evidence="7">The sequence shown here is derived from an EMBL/GenBank/DDBJ whole genome shotgun (WGS) entry which is preliminary data.</text>
</comment>
<dbReference type="GO" id="GO:0008478">
    <property type="term" value="F:pyridoxal kinase activity"/>
    <property type="evidence" value="ECO:0007669"/>
    <property type="project" value="UniProtKB-EC"/>
</dbReference>
<evidence type="ECO:0000256" key="1">
    <source>
        <dbReference type="ARBA" id="ARBA00012104"/>
    </source>
</evidence>